<dbReference type="InterPro" id="IPR057881">
    <property type="entry name" value="ICE1_C"/>
</dbReference>
<evidence type="ECO:0000313" key="4">
    <source>
        <dbReference type="EMBL" id="KAF4087607.1"/>
    </source>
</evidence>
<feature type="region of interest" description="Disordered" evidence="2">
    <location>
        <begin position="462"/>
        <end position="522"/>
    </location>
</feature>
<sequence length="1499" mass="164536">MMPGESQSGTGGIASEATSGTCQNCTVLNQSLDEYVAALLTLKQKIIDTDLLLSEYKEKCDDILFAPKHHITNYKCSSHLSKQAAERGKTHQGSLQTAYLQKSQRERTKLHKELDEVLLKLGPLEKQTVEYEAVKAELKETTVALKVYQAKSEEVDGLKEENAKALAMKATLEETLKKAEDAAHAQSRENTTLRSEKKMLESDLQKTRESLRLSQQAFEEVEDLKVENAKALIVKSNLENQLLALEDTNLKQNHTIRDLKSKNSNLEKSIRLIEEKLAALEREFNKEKRSSSTQTENEPKVDKDKVWTLLQEVWHCVDPLSKTPGNVDLNDNQHLTFRPSRCPPRPVPLSPFRKPMPTRSTVSTPKGAKASPEKGQSESLLVGASSLCRDQMKRNTGRKKKRSSESEDLDEDCVKITSDLSLSKDGPVDHLSEEEASVKTLDIWEILSWSCALPAPLSPLPPDELAEMDVDSSLKESSISKADDDQKSQSEEPKPLEDTVAVSSVGLSPGNQSSVQASVTPDTNEQILQNVSAESQEMQVEKMKENPEDSLCTATSLQSESDGECVRVNQVKLITEESQLSAEKECTSQINGKPQCNAGHEVPNPDYNDAFGQVLEPVQQVIIPEACPDEEDKSVQHQSEVKANGAAYSLQVCLSPQTCSMTESERTVEEIQSVSTPVVTTTDLKMAEDQNGYDGHDSESSCTRMNGASFGDSSDEEFLGLKRKVRGICSRPEDMDSVTSNKRLSNEKQESGDQIQGANCGTKEEHLQPENVKDDECLKDCSITMMCKPGILEDNAGVEVTQEAGLAKKCKHEPESSLPISDADDQEEESSSPTVQNMDGAKPKDPSVKSQDICSASSVNTPTLSSVDESVDLPLADMASRNALPSAQSPESIGKVLTEMGPPLPPIVLPLTATPPKFRKHLTPNRPSIQLPTWSSTEEPFSLNQQPNVPSPDPGLQDEVKTSMTFPSPTSGVPSSPLQFGSATPKHALPVPGRLPSSALNSSPSASQENSMQMLDTMYPELSAQARTLNILRGNVNLGRTANENGASPPSVNPISGNKTINSSSTAFTKTDQKAKRTGANMLLPKSAKKLRLDTCSPDASSLTPPVQHVSDQPSNGVASPKHYPKNSPSSNNQTARKEGKTMDDVNDAQSLISSALEKLQNSCFDVLPVIRSHVFLGRISEVPVLRDEEKCVISDFCLNQSSAEKFMLAVLSKIKAERAVLKHELLQSHCRVYVGLCRWSGDRRKVHALACSLLKEDFPEASKLILFMVTTWPTVLSHDSPLCRAINIVSRLKAEGEILDYLSKYLHWDERPPGDIHETITTVLKALLEDGTLTFQKHDRYGDDLCNAAWEYIFSLELLCAHQGWKWTHDNIIGKELWPVMNAWVTQPRSQQTPVQDICVAAVLRLIGRLGQLGLKEKLCMSVQNVAKAINLFGKHGISEGVPWEVQLSAAYTIYDLAPSNPKEALEALASWRGEITQPVPPAITSCITQIGSICRQI</sequence>
<feature type="region of interest" description="Disordered" evidence="2">
    <location>
        <begin position="921"/>
        <end position="1011"/>
    </location>
</feature>
<comment type="caution">
    <text evidence="4">The sequence shown here is derived from an EMBL/GenBank/DDBJ whole genome shotgun (WGS) entry which is preliminary data.</text>
</comment>
<feature type="coiled-coil region" evidence="1">
    <location>
        <begin position="100"/>
        <end position="290"/>
    </location>
</feature>
<feature type="compositionally biased region" description="Polar residues" evidence="2">
    <location>
        <begin position="1040"/>
        <end position="1070"/>
    </location>
</feature>
<gene>
    <name evidence="4" type="ORF">AMELA_G00072580</name>
</gene>
<dbReference type="Pfam" id="PF25817">
    <property type="entry name" value="ICE1_C"/>
    <property type="match status" value="1"/>
</dbReference>
<dbReference type="EMBL" id="JAAGNN010000006">
    <property type="protein sequence ID" value="KAF4087607.1"/>
    <property type="molecule type" value="Genomic_DNA"/>
</dbReference>
<dbReference type="Proteomes" id="UP000593565">
    <property type="component" value="Unassembled WGS sequence"/>
</dbReference>
<feature type="compositionally biased region" description="Polar residues" evidence="2">
    <location>
        <begin position="501"/>
        <end position="522"/>
    </location>
</feature>
<feature type="region of interest" description="Disordered" evidence="2">
    <location>
        <begin position="730"/>
        <end position="767"/>
    </location>
</feature>
<keyword evidence="5" id="KW-1185">Reference proteome</keyword>
<feature type="region of interest" description="Disordered" evidence="2">
    <location>
        <begin position="334"/>
        <end position="411"/>
    </location>
</feature>
<feature type="region of interest" description="Disordered" evidence="2">
    <location>
        <begin position="807"/>
        <end position="865"/>
    </location>
</feature>
<feature type="compositionally biased region" description="Polar residues" evidence="2">
    <location>
        <begin position="925"/>
        <end position="948"/>
    </location>
</feature>
<keyword evidence="1" id="KW-0175">Coiled coil</keyword>
<name>A0A7J6AZK1_AMEME</name>
<feature type="compositionally biased region" description="Polar residues" evidence="2">
    <location>
        <begin position="848"/>
        <end position="865"/>
    </location>
</feature>
<feature type="region of interest" description="Disordered" evidence="2">
    <location>
        <begin position="1040"/>
        <end position="1144"/>
    </location>
</feature>
<feature type="domain" description="Little elongation complex subunit 1 C-terminal" evidence="3">
    <location>
        <begin position="1303"/>
        <end position="1492"/>
    </location>
</feature>
<evidence type="ECO:0000259" key="3">
    <source>
        <dbReference type="Pfam" id="PF25817"/>
    </source>
</evidence>
<feature type="region of interest" description="Disordered" evidence="2">
    <location>
        <begin position="689"/>
        <end position="709"/>
    </location>
</feature>
<organism evidence="4 5">
    <name type="scientific">Ameiurus melas</name>
    <name type="common">Black bullhead</name>
    <name type="synonym">Silurus melas</name>
    <dbReference type="NCBI Taxonomy" id="219545"/>
    <lineage>
        <taxon>Eukaryota</taxon>
        <taxon>Metazoa</taxon>
        <taxon>Chordata</taxon>
        <taxon>Craniata</taxon>
        <taxon>Vertebrata</taxon>
        <taxon>Euteleostomi</taxon>
        <taxon>Actinopterygii</taxon>
        <taxon>Neopterygii</taxon>
        <taxon>Teleostei</taxon>
        <taxon>Ostariophysi</taxon>
        <taxon>Siluriformes</taxon>
        <taxon>Ictaluridae</taxon>
        <taxon>Ameiurus</taxon>
    </lineage>
</organism>
<reference evidence="4 5" key="1">
    <citation type="submission" date="2020-02" db="EMBL/GenBank/DDBJ databases">
        <title>A chromosome-scale genome assembly of the black bullhead catfish (Ameiurus melas).</title>
        <authorList>
            <person name="Wen M."/>
            <person name="Zham M."/>
            <person name="Cabau C."/>
            <person name="Klopp C."/>
            <person name="Donnadieu C."/>
            <person name="Roques C."/>
            <person name="Bouchez O."/>
            <person name="Lampietro C."/>
            <person name="Jouanno E."/>
            <person name="Herpin A."/>
            <person name="Louis A."/>
            <person name="Berthelot C."/>
            <person name="Parey E."/>
            <person name="Roest-Crollius H."/>
            <person name="Braasch I."/>
            <person name="Postlethwait J."/>
            <person name="Robinson-Rechavi M."/>
            <person name="Echchiki A."/>
            <person name="Begum T."/>
            <person name="Montfort J."/>
            <person name="Schartl M."/>
            <person name="Bobe J."/>
            <person name="Guiguen Y."/>
        </authorList>
    </citation>
    <scope>NUCLEOTIDE SEQUENCE [LARGE SCALE GENOMIC DNA]</scope>
    <source>
        <strain evidence="4">M_S1</strain>
        <tissue evidence="4">Blood</tissue>
    </source>
</reference>
<dbReference type="PANTHER" id="PTHR11852">
    <property type="entry name" value="PLATELET-ACTIVATING FACTOR ACETYLHYDROLASE"/>
    <property type="match status" value="1"/>
</dbReference>
<dbReference type="PANTHER" id="PTHR11852:SF4">
    <property type="entry name" value="LITTLE ELONGATION COMPLEX SUBUNIT 1"/>
    <property type="match status" value="1"/>
</dbReference>
<proteinExistence type="predicted"/>
<feature type="compositionally biased region" description="Basic and acidic residues" evidence="2">
    <location>
        <begin position="481"/>
        <end position="497"/>
    </location>
</feature>
<evidence type="ECO:0000313" key="5">
    <source>
        <dbReference type="Proteomes" id="UP000593565"/>
    </source>
</evidence>
<evidence type="ECO:0000256" key="1">
    <source>
        <dbReference type="SAM" id="Coils"/>
    </source>
</evidence>
<accession>A0A7J6AZK1</accession>
<feature type="compositionally biased region" description="Polar residues" evidence="2">
    <location>
        <begin position="1098"/>
        <end position="1118"/>
    </location>
</feature>
<protein>
    <recommendedName>
        <fullName evidence="3">Little elongation complex subunit 1 C-terminal domain-containing protein</fullName>
    </recommendedName>
</protein>
<feature type="compositionally biased region" description="Low complexity" evidence="2">
    <location>
        <begin position="995"/>
        <end position="1007"/>
    </location>
</feature>
<feature type="compositionally biased region" description="Polar residues" evidence="2">
    <location>
        <begin position="962"/>
        <end position="982"/>
    </location>
</feature>
<evidence type="ECO:0000256" key="2">
    <source>
        <dbReference type="SAM" id="MobiDB-lite"/>
    </source>
</evidence>